<gene>
    <name evidence="2" type="ORF">GCM10023082_05080</name>
</gene>
<reference evidence="3" key="1">
    <citation type="journal article" date="2019" name="Int. J. Syst. Evol. Microbiol.">
        <title>The Global Catalogue of Microorganisms (GCM) 10K type strain sequencing project: providing services to taxonomists for standard genome sequencing and annotation.</title>
        <authorList>
            <consortium name="The Broad Institute Genomics Platform"/>
            <consortium name="The Broad Institute Genome Sequencing Center for Infectious Disease"/>
            <person name="Wu L."/>
            <person name="Ma J."/>
        </authorList>
    </citation>
    <scope>NUCLEOTIDE SEQUENCE [LARGE SCALE GENOMIC DNA]</scope>
    <source>
        <strain evidence="3">JCM 30846</strain>
    </source>
</reference>
<evidence type="ECO:0000256" key="1">
    <source>
        <dbReference type="SAM" id="MobiDB-lite"/>
    </source>
</evidence>
<dbReference type="RefSeq" id="WP_345640459.1">
    <property type="nucleotide sequence ID" value="NZ_BAABEP010000002.1"/>
</dbReference>
<accession>A0ABP7DZI3</accession>
<feature type="region of interest" description="Disordered" evidence="1">
    <location>
        <begin position="80"/>
        <end position="123"/>
    </location>
</feature>
<sequence>MARKDDLLTLNEIAKLAGVGRQAAQKWHQVARKTGGKPPLRMVAEAMGVEVPQANDDSPRYPRKVVVGFLKAVGYMNADESPMERHEGKGKWAPTSPTIDPRPVEQPAPDSGEKPFKVDPQSGGRIRHYIPHAWEMAGFGSQASFTSSRSKGRAPEPDGIDELERPYWFAETLERWKEGAPERKAARYAGNKPDGFTPEGQPFRLLPGTNYYAQQAAKQAGQGVQEMPSEQD</sequence>
<evidence type="ECO:0000313" key="3">
    <source>
        <dbReference type="Proteomes" id="UP001499884"/>
    </source>
</evidence>
<organism evidence="2 3">
    <name type="scientific">Streptomyces tremellae</name>
    <dbReference type="NCBI Taxonomy" id="1124239"/>
    <lineage>
        <taxon>Bacteria</taxon>
        <taxon>Bacillati</taxon>
        <taxon>Actinomycetota</taxon>
        <taxon>Actinomycetes</taxon>
        <taxon>Kitasatosporales</taxon>
        <taxon>Streptomycetaceae</taxon>
        <taxon>Streptomyces</taxon>
    </lineage>
</organism>
<dbReference type="EMBL" id="BAABEP010000002">
    <property type="protein sequence ID" value="GAA3710164.1"/>
    <property type="molecule type" value="Genomic_DNA"/>
</dbReference>
<proteinExistence type="predicted"/>
<feature type="region of interest" description="Disordered" evidence="1">
    <location>
        <begin position="179"/>
        <end position="232"/>
    </location>
</feature>
<evidence type="ECO:0000313" key="2">
    <source>
        <dbReference type="EMBL" id="GAA3710164.1"/>
    </source>
</evidence>
<feature type="region of interest" description="Disordered" evidence="1">
    <location>
        <begin position="143"/>
        <end position="165"/>
    </location>
</feature>
<comment type="caution">
    <text evidence="2">The sequence shown here is derived from an EMBL/GenBank/DDBJ whole genome shotgun (WGS) entry which is preliminary data.</text>
</comment>
<evidence type="ECO:0008006" key="4">
    <source>
        <dbReference type="Google" id="ProtNLM"/>
    </source>
</evidence>
<protein>
    <recommendedName>
        <fullName evidence="4">HTH cro/C1-type domain-containing protein</fullName>
    </recommendedName>
</protein>
<name>A0ABP7DZI3_9ACTN</name>
<dbReference type="Proteomes" id="UP001499884">
    <property type="component" value="Unassembled WGS sequence"/>
</dbReference>
<feature type="compositionally biased region" description="Low complexity" evidence="1">
    <location>
        <begin position="213"/>
        <end position="223"/>
    </location>
</feature>
<keyword evidence="3" id="KW-1185">Reference proteome</keyword>